<dbReference type="AlphaFoldDB" id="A0A0S4IZG1"/>
<name>A0A0S4IZG1_BODSA</name>
<evidence type="ECO:0000313" key="1">
    <source>
        <dbReference type="EMBL" id="CUG07801.1"/>
    </source>
</evidence>
<dbReference type="VEuPathDB" id="TriTrypDB:BSAL_73900"/>
<sequence>MLLTSTPRLFSTGKRQQEFALFKRELHAPIVLPQEVMLRCFAAKSTSVAGMESKRPREEPETESPELIETKSREHRRLQFDRCWWANTSPTVSRLAQANRPTASDITAAEKASLAPVVLTHQISGEVMRVPDVVTQDELTKAKKKRYRDLRNTHMVHLGLDLQKPLSSQQHRRFRQLRF</sequence>
<gene>
    <name evidence="1" type="ORF">BSAL_73900</name>
</gene>
<accession>A0A0S4IZG1</accession>
<proteinExistence type="predicted"/>
<dbReference type="EMBL" id="CYKH01000633">
    <property type="protein sequence ID" value="CUG07801.1"/>
    <property type="molecule type" value="Genomic_DNA"/>
</dbReference>
<evidence type="ECO:0000313" key="2">
    <source>
        <dbReference type="Proteomes" id="UP000051952"/>
    </source>
</evidence>
<dbReference type="Proteomes" id="UP000051952">
    <property type="component" value="Unassembled WGS sequence"/>
</dbReference>
<reference evidence="2" key="1">
    <citation type="submission" date="2015-09" db="EMBL/GenBank/DDBJ databases">
        <authorList>
            <consortium name="Pathogen Informatics"/>
        </authorList>
    </citation>
    <scope>NUCLEOTIDE SEQUENCE [LARGE SCALE GENOMIC DNA]</scope>
    <source>
        <strain evidence="2">Lake Konstanz</strain>
    </source>
</reference>
<protein>
    <submittedName>
        <fullName evidence="1">Uncharacterized protein</fullName>
    </submittedName>
</protein>
<organism evidence="1 2">
    <name type="scientific">Bodo saltans</name>
    <name type="common">Flagellated protozoan</name>
    <dbReference type="NCBI Taxonomy" id="75058"/>
    <lineage>
        <taxon>Eukaryota</taxon>
        <taxon>Discoba</taxon>
        <taxon>Euglenozoa</taxon>
        <taxon>Kinetoplastea</taxon>
        <taxon>Metakinetoplastina</taxon>
        <taxon>Eubodonida</taxon>
        <taxon>Bodonidae</taxon>
        <taxon>Bodo</taxon>
    </lineage>
</organism>
<keyword evidence="2" id="KW-1185">Reference proteome</keyword>